<dbReference type="Proteomes" id="UP000233556">
    <property type="component" value="Unassembled WGS sequence"/>
</dbReference>
<reference evidence="2" key="1">
    <citation type="submission" date="2017-11" db="EMBL/GenBank/DDBJ databases">
        <authorList>
            <person name="Lima N.C."/>
            <person name="Parody-Merino A.M."/>
            <person name="Battley P.F."/>
            <person name="Fidler A.E."/>
            <person name="Prosdocimi F."/>
        </authorList>
    </citation>
    <scope>NUCLEOTIDE SEQUENCE [LARGE SCALE GENOMIC DNA]</scope>
</reference>
<accession>A0A2I0UES4</accession>
<proteinExistence type="predicted"/>
<evidence type="ECO:0000313" key="1">
    <source>
        <dbReference type="EMBL" id="PKU44557.1"/>
    </source>
</evidence>
<reference evidence="2" key="2">
    <citation type="submission" date="2017-12" db="EMBL/GenBank/DDBJ databases">
        <title>Genome sequence of the Bar-tailed Godwit (Limosa lapponica baueri).</title>
        <authorList>
            <person name="Lima N.C.B."/>
            <person name="Parody-Merino A.M."/>
            <person name="Battley P.F."/>
            <person name="Fidler A.E."/>
            <person name="Prosdocimi F."/>
        </authorList>
    </citation>
    <scope>NUCLEOTIDE SEQUENCE [LARGE SCALE GENOMIC DNA]</scope>
</reference>
<gene>
    <name evidence="1" type="ORF">llap_5139</name>
</gene>
<keyword evidence="2" id="KW-1185">Reference proteome</keyword>
<organism evidence="1 2">
    <name type="scientific">Limosa lapponica baueri</name>
    <dbReference type="NCBI Taxonomy" id="1758121"/>
    <lineage>
        <taxon>Eukaryota</taxon>
        <taxon>Metazoa</taxon>
        <taxon>Chordata</taxon>
        <taxon>Craniata</taxon>
        <taxon>Vertebrata</taxon>
        <taxon>Euteleostomi</taxon>
        <taxon>Archelosauria</taxon>
        <taxon>Archosauria</taxon>
        <taxon>Dinosauria</taxon>
        <taxon>Saurischia</taxon>
        <taxon>Theropoda</taxon>
        <taxon>Coelurosauria</taxon>
        <taxon>Aves</taxon>
        <taxon>Neognathae</taxon>
        <taxon>Neoaves</taxon>
        <taxon>Charadriiformes</taxon>
        <taxon>Scolopacidae</taxon>
        <taxon>Limosa</taxon>
    </lineage>
</organism>
<name>A0A2I0UES4_LIMLA</name>
<dbReference type="AlphaFoldDB" id="A0A2I0UES4"/>
<evidence type="ECO:0000313" key="2">
    <source>
        <dbReference type="Proteomes" id="UP000233556"/>
    </source>
</evidence>
<dbReference type="EMBL" id="KZ505818">
    <property type="protein sequence ID" value="PKU44557.1"/>
    <property type="molecule type" value="Genomic_DNA"/>
</dbReference>
<protein>
    <submittedName>
        <fullName evidence="1">Uncharacterized protein</fullName>
    </submittedName>
</protein>
<sequence length="115" mass="12938">MGTVQLGMPEVLRFPERYDGIFCTAAPLSFYCNWDCSGLQAQDLAFISAELQEILVGLFFQLTSEMVPLASRLALQHISHFSWVGVICKLVKDALCLFDQVADEDVKQYQPFSIL</sequence>